<accession>G3B8T7</accession>
<evidence type="ECO:0000256" key="14">
    <source>
        <dbReference type="PIRNR" id="PIRNR028810"/>
    </source>
</evidence>
<evidence type="ECO:0000256" key="8">
    <source>
        <dbReference type="ARBA" id="ARBA00022692"/>
    </source>
</evidence>
<keyword evidence="16" id="KW-1185">Reference proteome</keyword>
<feature type="transmembrane region" description="Helical" evidence="14">
    <location>
        <begin position="368"/>
        <end position="387"/>
    </location>
</feature>
<dbReference type="GO" id="GO:0106073">
    <property type="term" value="F:dolichyl pyrophosphate Glc2Man9GlcNAc2 alpha-1,2-glucosyltransferase activity"/>
    <property type="evidence" value="ECO:0007669"/>
    <property type="project" value="UniProtKB-UniRule"/>
</dbReference>
<comment type="function">
    <text evidence="12">Dol-P-Glc:Glc(2)Man(9)GlcNAc(2)-PP-Dol alpha-1,2-glucosyltransferase that operates in the biosynthetic pathway of dolichol-linked oligosaccharides, the glycan precursors employed in protein asparagine (N)-glycosylation. The assembly of dolichol-linked oligosaccharides begins on the cytosolic side of the endoplasmic reticulum membrane and finishes in its lumen. The sequential addition of sugars to dolichol pyrophosphate produces dolichol-linked oligosaccharides containing fourteen sugars, including two GlcNAcs, nine mannoses and three glucoses. Once assembled, the oligosaccharide is transferred from the lipid to nascent proteins by oligosaccharyltransferases. In the lumen of the endoplasmic reticulum, adds the third and last glucose residue from dolichyl phosphate glucose (Dol-P-Glc) onto the lipid-linked oligosaccharide intermediate Glc(2)Man(9)GlcNAc(2)-PP-Dol to produce Glc(3)Man(9)GlcNAc(2)-PP-Dol.</text>
</comment>
<dbReference type="Proteomes" id="UP000000707">
    <property type="component" value="Unassembled WGS sequence"/>
</dbReference>
<protein>
    <recommendedName>
        <fullName evidence="5 14">Dol-P-Glc:Glc(2)Man(9)GlcNAc(2)-PP-Dol alpha-1,2-glucosyltransferase</fullName>
        <ecNumber evidence="4 14">2.4.1.256</ecNumber>
    </recommendedName>
</protein>
<dbReference type="UniPathway" id="UPA00378"/>
<feature type="transmembrane region" description="Helical" evidence="14">
    <location>
        <begin position="254"/>
        <end position="273"/>
    </location>
</feature>
<dbReference type="KEGG" id="cten:18250857"/>
<evidence type="ECO:0000256" key="3">
    <source>
        <dbReference type="ARBA" id="ARBA00010600"/>
    </source>
</evidence>
<evidence type="ECO:0000256" key="6">
    <source>
        <dbReference type="ARBA" id="ARBA00022676"/>
    </source>
</evidence>
<comment type="subcellular location">
    <subcellularLocation>
        <location evidence="1">Endoplasmic reticulum membrane</location>
        <topology evidence="1">Multi-pass membrane protein</topology>
    </subcellularLocation>
</comment>
<evidence type="ECO:0000256" key="1">
    <source>
        <dbReference type="ARBA" id="ARBA00004477"/>
    </source>
</evidence>
<keyword evidence="7" id="KW-0808">Transferase</keyword>
<proteinExistence type="inferred from homology"/>
<dbReference type="EC" id="2.4.1.256" evidence="4 14"/>
<dbReference type="STRING" id="590646.G3B8T7"/>
<evidence type="ECO:0000256" key="5">
    <source>
        <dbReference type="ARBA" id="ARBA00018512"/>
    </source>
</evidence>
<dbReference type="EMBL" id="GL996527">
    <property type="protein sequence ID" value="EGV62426.1"/>
    <property type="molecule type" value="Genomic_DNA"/>
</dbReference>
<feature type="transmembrane region" description="Helical" evidence="14">
    <location>
        <begin position="148"/>
        <end position="169"/>
    </location>
</feature>
<evidence type="ECO:0000256" key="13">
    <source>
        <dbReference type="ARBA" id="ARBA00048064"/>
    </source>
</evidence>
<comment type="caution">
    <text evidence="14">Lacks conserved residue(s) required for the propagation of feature annotation.</text>
</comment>
<dbReference type="PANTHER" id="PTHR12989">
    <property type="entry name" value="ALPHA-1,2-GLUCOSYLTRANSFERASE ALG10"/>
    <property type="match status" value="1"/>
</dbReference>
<keyword evidence="10 14" id="KW-1133">Transmembrane helix</keyword>
<evidence type="ECO:0000256" key="9">
    <source>
        <dbReference type="ARBA" id="ARBA00022824"/>
    </source>
</evidence>
<name>G3B8T7_CANTC</name>
<comment type="similarity">
    <text evidence="3 14">Belongs to the ALG10 glucosyltransferase family.</text>
</comment>
<evidence type="ECO:0000256" key="4">
    <source>
        <dbReference type="ARBA" id="ARBA00011967"/>
    </source>
</evidence>
<dbReference type="GO" id="GO:0006488">
    <property type="term" value="P:dolichol-linked oligosaccharide biosynthetic process"/>
    <property type="evidence" value="ECO:0007669"/>
    <property type="project" value="UniProtKB-UniRule"/>
</dbReference>
<dbReference type="InterPro" id="IPR016900">
    <property type="entry name" value="Alg10"/>
</dbReference>
<comment type="pathway">
    <text evidence="2">Protein modification; protein glycosylation.</text>
</comment>
<feature type="transmembrane region" description="Helical" evidence="14">
    <location>
        <begin position="122"/>
        <end position="141"/>
    </location>
</feature>
<keyword evidence="6 14" id="KW-0328">Glycosyltransferase</keyword>
<gene>
    <name evidence="15" type="ORF">CANTEDRAFT_99436</name>
</gene>
<comment type="catalytic activity">
    <reaction evidence="13">
        <text>an alpha-D-Glc-(1-&gt;3)-alpha-D-Glc-(1-&gt;3)-alpha-D-Man-(1-&gt;2)-alpha-D-Man-(1-&gt;2)-alpha-D-Man-(1-&gt;3)-[alpha-D-Man-(1-&gt;2)-alpha-D-Man-(1-&gt;3)-[alpha-D-Man-(1-&gt;2)-alpha-D-Man-(1-&gt;6)]-alpha-D-Man-(1-&gt;6)]-beta-D-Man-(1-&gt;4)-beta-D-GlcNAc-(1-&gt;4)-alpha-D-GlcNAc-diphospho-di-trans,poly-cis-dolichol + a di-trans,poly-cis-dolichyl beta-D-glucosyl phosphate = a alpha-D-Glc-(1-&gt;2)-alpha-D-Glc-(1-&gt;3)-alpha-D-Glc-(1-&gt;3)-alpha-D-Man-(1-&gt;2)-alpha-D-Man-(1-&gt;2)-alpha-D-Man-(1-&gt;3)-[alpha-D-Man-(1-&gt;2)-alpha-D-Man-(1-&gt;3)-[alpha-D-Man-(1-&gt;2)-alpha-D-Man-(1-&gt;6)]-alpha-D-Man-(1-&gt;6)]-beta-D-Man-(1-&gt;4)-beta-D-GlcNAc-(1-&gt;4)-alpha-D-GlcNAc-diphospho-di-trans,poly-cis-dolichol + a di-trans,poly-cis-dolichyl phosphate + H(+)</text>
        <dbReference type="Rhea" id="RHEA:29543"/>
        <dbReference type="Rhea" id="RHEA-COMP:19498"/>
        <dbReference type="Rhea" id="RHEA-COMP:19502"/>
        <dbReference type="Rhea" id="RHEA-COMP:19512"/>
        <dbReference type="Rhea" id="RHEA-COMP:19522"/>
        <dbReference type="ChEBI" id="CHEBI:15378"/>
        <dbReference type="ChEBI" id="CHEBI:57525"/>
        <dbReference type="ChEBI" id="CHEBI:57683"/>
        <dbReference type="ChEBI" id="CHEBI:132522"/>
        <dbReference type="ChEBI" id="CHEBI:132523"/>
        <dbReference type="EC" id="2.4.1.256"/>
    </reaction>
    <physiologicalReaction direction="left-to-right" evidence="13">
        <dbReference type="Rhea" id="RHEA:29544"/>
    </physiologicalReaction>
</comment>
<reference evidence="15 16" key="1">
    <citation type="journal article" date="2011" name="Proc. Natl. Acad. Sci. U.S.A.">
        <title>Comparative genomics of xylose-fermenting fungi for enhanced biofuel production.</title>
        <authorList>
            <person name="Wohlbach D.J."/>
            <person name="Kuo A."/>
            <person name="Sato T.K."/>
            <person name="Potts K.M."/>
            <person name="Salamov A.A."/>
            <person name="LaButti K.M."/>
            <person name="Sun H."/>
            <person name="Clum A."/>
            <person name="Pangilinan J.L."/>
            <person name="Lindquist E.A."/>
            <person name="Lucas S."/>
            <person name="Lapidus A."/>
            <person name="Jin M."/>
            <person name="Gunawan C."/>
            <person name="Balan V."/>
            <person name="Dale B.E."/>
            <person name="Jeffries T.W."/>
            <person name="Zinkel R."/>
            <person name="Barry K.W."/>
            <person name="Grigoriev I.V."/>
            <person name="Gasch A.P."/>
        </authorList>
    </citation>
    <scope>NUCLEOTIDE SEQUENCE [LARGE SCALE GENOMIC DNA]</scope>
    <source>
        <strain evidence="16">ATCC 10573 / BCRC 21748 / CBS 615 / JCM 9827 / NBRC 10315 / NRRL Y-1498 / VKM Y-70</strain>
    </source>
</reference>
<keyword evidence="9" id="KW-0256">Endoplasmic reticulum</keyword>
<feature type="transmembrane region" description="Helical" evidence="14">
    <location>
        <begin position="213"/>
        <end position="234"/>
    </location>
</feature>
<dbReference type="HOGENOM" id="CLU_017053_1_0_1"/>
<evidence type="ECO:0000256" key="11">
    <source>
        <dbReference type="ARBA" id="ARBA00023136"/>
    </source>
</evidence>
<evidence type="ECO:0000313" key="15">
    <source>
        <dbReference type="EMBL" id="EGV62426.1"/>
    </source>
</evidence>
<dbReference type="GO" id="GO:0005789">
    <property type="term" value="C:endoplasmic reticulum membrane"/>
    <property type="evidence" value="ECO:0007669"/>
    <property type="project" value="UniProtKB-SubCell"/>
</dbReference>
<organism evidence="16">
    <name type="scientific">Candida tenuis (strain ATCC 10573 / BCRC 21748 / CBS 615 / JCM 9827 / NBRC 10315 / NRRL Y-1498 / VKM Y-70)</name>
    <name type="common">Yeast</name>
    <name type="synonym">Yamadazyma tenuis</name>
    <dbReference type="NCBI Taxonomy" id="590646"/>
    <lineage>
        <taxon>Eukaryota</taxon>
        <taxon>Fungi</taxon>
        <taxon>Dikarya</taxon>
        <taxon>Ascomycota</taxon>
        <taxon>Saccharomycotina</taxon>
        <taxon>Pichiomycetes</taxon>
        <taxon>Debaryomycetaceae</taxon>
        <taxon>Yamadazyma</taxon>
    </lineage>
</organism>
<evidence type="ECO:0000256" key="10">
    <source>
        <dbReference type="ARBA" id="ARBA00022989"/>
    </source>
</evidence>
<feature type="transmembrane region" description="Helical" evidence="14">
    <location>
        <begin position="175"/>
        <end position="192"/>
    </location>
</feature>
<dbReference type="Pfam" id="PF04922">
    <property type="entry name" value="DIE2_ALG10"/>
    <property type="match status" value="1"/>
</dbReference>
<keyword evidence="8 14" id="KW-0812">Transmembrane</keyword>
<feature type="transmembrane region" description="Helical" evidence="14">
    <location>
        <begin position="422"/>
        <end position="439"/>
    </location>
</feature>
<feature type="transmembrane region" description="Helical" evidence="14">
    <location>
        <begin position="96"/>
        <end position="116"/>
    </location>
</feature>
<dbReference type="AlphaFoldDB" id="G3B8T7"/>
<dbReference type="PANTHER" id="PTHR12989:SF10">
    <property type="entry name" value="DOL-P-GLC:GLC(2)MAN(9)GLCNAC(2)-PP-DOL ALPHA-1,2-GLUCOSYLTRANSFERASE-RELATED"/>
    <property type="match status" value="1"/>
</dbReference>
<feature type="transmembrane region" description="Helical" evidence="14">
    <location>
        <begin position="293"/>
        <end position="312"/>
    </location>
</feature>
<keyword evidence="11 14" id="KW-0472">Membrane</keyword>
<evidence type="ECO:0000256" key="12">
    <source>
        <dbReference type="ARBA" id="ARBA00044727"/>
    </source>
</evidence>
<evidence type="ECO:0000256" key="7">
    <source>
        <dbReference type="ARBA" id="ARBA00022679"/>
    </source>
</evidence>
<dbReference type="OrthoDB" id="2305498at2759"/>
<evidence type="ECO:0000313" key="16">
    <source>
        <dbReference type="Proteomes" id="UP000000707"/>
    </source>
</evidence>
<dbReference type="GeneID" id="18250857"/>
<dbReference type="PIRSF" id="PIRSF028810">
    <property type="entry name" value="Alpha1_2_glucosyltferase_Alg10"/>
    <property type="match status" value="1"/>
</dbReference>
<sequence>MTMWGPIESIIQPVSYIVVNLISSVILEKVATHVKGPFIDEIFHLRQCETYCRYEFGVWDSKITTPPGLYLLGFGFAKLLSVFSDPIETVCENHNILRLVNLIGGELVLPIVLLSLPSYKGQFWVTSLISMPLLFPYYFLFYTDPWSLVLTIACLSASLRSSTIVGGLLGFASLWFRQTNIIWIAFVASVYIDKKVNPNKNVLIYAKDYVLACFQHVGSLAPFVLNFVLFGIFLKVNGGITFGDKENHQIQLHLVQVFYCFVFISIFTWPSWLSVENLKRYVNFVLGRNLKRCMIHIPVSIVCCIIIKYIIANFTVVHPFLLADNRHYTFYIWKKILSKQYTDLLAVPIYHFATWNIVNSLVQNTKGLSMSPITIVTFLVATVLTIVPSPLFEPRYYITPLVVFRLFTGPERHHQLRNAVEFVYVSAVNSLFFYVFFGYEFTWASEPGEIQRIIW</sequence>
<evidence type="ECO:0000256" key="2">
    <source>
        <dbReference type="ARBA" id="ARBA00004922"/>
    </source>
</evidence>
<dbReference type="eggNOG" id="KOG2642">
    <property type="taxonomic scope" value="Eukaryota"/>
</dbReference>